<dbReference type="EMBL" id="FXYX01000006">
    <property type="protein sequence ID" value="SMX79133.1"/>
    <property type="molecule type" value="Genomic_DNA"/>
</dbReference>
<keyword evidence="3" id="KW-1185">Reference proteome</keyword>
<evidence type="ECO:0000256" key="1">
    <source>
        <dbReference type="SAM" id="MobiDB-lite"/>
    </source>
</evidence>
<dbReference type="AlphaFoldDB" id="A0A2H1IVA3"/>
<dbReference type="Proteomes" id="UP000234382">
    <property type="component" value="Unassembled WGS sequence"/>
</dbReference>
<evidence type="ECO:0000313" key="3">
    <source>
        <dbReference type="Proteomes" id="UP000234382"/>
    </source>
</evidence>
<name>A0A2H1IVA3_9MICO</name>
<gene>
    <name evidence="2" type="ORF">BI49514_01366</name>
</gene>
<proteinExistence type="predicted"/>
<evidence type="ECO:0000313" key="2">
    <source>
        <dbReference type="EMBL" id="SMX79133.1"/>
    </source>
</evidence>
<reference evidence="3" key="1">
    <citation type="submission" date="2017-03" db="EMBL/GenBank/DDBJ databases">
        <authorList>
            <person name="Monnet C."/>
        </authorList>
    </citation>
    <scope>NUCLEOTIDE SEQUENCE [LARGE SCALE GENOMIC DNA]</scope>
    <source>
        <strain evidence="3">ATCC 49514</strain>
    </source>
</reference>
<accession>A0A2H1IVA3</accession>
<feature type="region of interest" description="Disordered" evidence="1">
    <location>
        <begin position="166"/>
        <end position="187"/>
    </location>
</feature>
<protein>
    <submittedName>
        <fullName evidence="2">Uncharacterized protein</fullName>
    </submittedName>
</protein>
<sequence length="237" mass="26341">MKNASAMITPGTMPAMKRREIEILPNSAATTAKTMNAIDGGTTMPIEPDAATRETACFFWYPLRMSAGMRIAPIAATVAGPDPEIAEKKNAEMIVTAARPWRRRPKMRNARSTSRCEMPVYCMTIPARMKNGIASSVPELIDGNITDGTTSRTWMPSVVTRVTTAARPRAKATGMPRPRNRKKLPKSRSVIISGLPWTRTRIRTNRWSVLLRWRVVRRLLRPRCPRSSRPAEPGGCG</sequence>
<organism evidence="2 3">
    <name type="scientific">Brevibacterium iodinum ATCC 49514</name>
    <dbReference type="NCBI Taxonomy" id="1255616"/>
    <lineage>
        <taxon>Bacteria</taxon>
        <taxon>Bacillati</taxon>
        <taxon>Actinomycetota</taxon>
        <taxon>Actinomycetes</taxon>
        <taxon>Micrococcales</taxon>
        <taxon>Brevibacteriaceae</taxon>
        <taxon>Brevibacterium</taxon>
    </lineage>
</organism>
<dbReference type="AntiFam" id="ANF00246">
    <property type="entry name" value="Shadow ORF (opposite dctM)"/>
</dbReference>